<dbReference type="AlphaFoldDB" id="A0A0L7KZQ3"/>
<dbReference type="Proteomes" id="UP000037510">
    <property type="component" value="Unassembled WGS sequence"/>
</dbReference>
<gene>
    <name evidence="4" type="ORF">OBRU01_08685</name>
</gene>
<feature type="region of interest" description="Disordered" evidence="2">
    <location>
        <begin position="116"/>
        <end position="155"/>
    </location>
</feature>
<feature type="compositionally biased region" description="Polar residues" evidence="2">
    <location>
        <begin position="118"/>
        <end position="130"/>
    </location>
</feature>
<feature type="domain" description="PDZ" evidence="3">
    <location>
        <begin position="352"/>
        <end position="398"/>
    </location>
</feature>
<protein>
    <submittedName>
        <fullName evidence="4">Putative discs large protein</fullName>
    </submittedName>
</protein>
<dbReference type="PROSITE" id="PS50106">
    <property type="entry name" value="PDZ"/>
    <property type="match status" value="1"/>
</dbReference>
<dbReference type="InterPro" id="IPR001478">
    <property type="entry name" value="PDZ"/>
</dbReference>
<feature type="non-terminal residue" evidence="4">
    <location>
        <position position="398"/>
    </location>
</feature>
<feature type="region of interest" description="Disordered" evidence="2">
    <location>
        <begin position="268"/>
        <end position="309"/>
    </location>
</feature>
<proteinExistence type="predicted"/>
<dbReference type="PANTHER" id="PTHR46360:SF1">
    <property type="entry name" value="DISKS LARGE HOMOLOG 5"/>
    <property type="match status" value="1"/>
</dbReference>
<dbReference type="SUPFAM" id="SSF50156">
    <property type="entry name" value="PDZ domain-like"/>
    <property type="match status" value="1"/>
</dbReference>
<keyword evidence="5" id="KW-1185">Reference proteome</keyword>
<dbReference type="InterPro" id="IPR036034">
    <property type="entry name" value="PDZ_sf"/>
</dbReference>
<comment type="caution">
    <text evidence="4">The sequence shown here is derived from an EMBL/GenBank/DDBJ whole genome shotgun (WGS) entry which is preliminary data.</text>
</comment>
<dbReference type="EMBL" id="JTDY01003993">
    <property type="protein sequence ID" value="KOB68738.1"/>
    <property type="molecule type" value="Genomic_DNA"/>
</dbReference>
<feature type="non-terminal residue" evidence="4">
    <location>
        <position position="1"/>
    </location>
</feature>
<feature type="region of interest" description="Disordered" evidence="2">
    <location>
        <begin position="210"/>
        <end position="238"/>
    </location>
</feature>
<keyword evidence="1" id="KW-0175">Coiled coil</keyword>
<reference evidence="4 5" key="1">
    <citation type="journal article" date="2015" name="Genome Biol. Evol.">
        <title>The genome of winter moth (Operophtera brumata) provides a genomic perspective on sexual dimorphism and phenology.</title>
        <authorList>
            <person name="Derks M.F."/>
            <person name="Smit S."/>
            <person name="Salis L."/>
            <person name="Schijlen E."/>
            <person name="Bossers A."/>
            <person name="Mateman C."/>
            <person name="Pijl A.S."/>
            <person name="de Ridder D."/>
            <person name="Groenen M.A."/>
            <person name="Visser M.E."/>
            <person name="Megens H.J."/>
        </authorList>
    </citation>
    <scope>NUCLEOTIDE SEQUENCE [LARGE SCALE GENOMIC DNA]</scope>
    <source>
        <strain evidence="4">WM2013NL</strain>
        <tissue evidence="4">Head and thorax</tissue>
    </source>
</reference>
<sequence>TEHRTTANLPSIPIPIQYDVLASSFEAPSYSVKPHAHVMSAPYDSLQYDFNKQSNEGLKQQCEKALHDLNQLRRQHTETSRRAEHVMKELEYFRGQHRAAMNQLEVSAQEARIGVLQRPTQSSDEPTRSFSPGGHLEREVQHLQQSSNPEGGYEDLIENHNTTLEKMRIVQDENSRLKTQCHELTQERNGLDNSAYHHLGLASGVGNDGFLNGQHSNDPLLDKLQGGGSGGEGGEGRVDNLEQANQELQRLRTHAGSLQGELLDAQREAEERDQMVGELADARRQSKKSTDNKDMKSIRASMASDDDCRHSADSCRHSADSCRHSADSCRHSVDSAIVEHDGCQDFEYDIIEIELSGLCPDGTLGFSLAGGRDEPYFPHDTSIYVTAVTPGSQADGKI</sequence>
<evidence type="ECO:0000313" key="5">
    <source>
        <dbReference type="Proteomes" id="UP000037510"/>
    </source>
</evidence>
<feature type="compositionally biased region" description="Basic and acidic residues" evidence="2">
    <location>
        <begin position="268"/>
        <end position="297"/>
    </location>
</feature>
<name>A0A0L7KZQ3_OPEBR</name>
<dbReference type="GO" id="GO:0005886">
    <property type="term" value="C:plasma membrane"/>
    <property type="evidence" value="ECO:0007669"/>
    <property type="project" value="TreeGrafter"/>
</dbReference>
<evidence type="ECO:0000256" key="1">
    <source>
        <dbReference type="SAM" id="Coils"/>
    </source>
</evidence>
<evidence type="ECO:0000313" key="4">
    <source>
        <dbReference type="EMBL" id="KOB68738.1"/>
    </source>
</evidence>
<organism evidence="4 5">
    <name type="scientific">Operophtera brumata</name>
    <name type="common">Winter moth</name>
    <name type="synonym">Phalaena brumata</name>
    <dbReference type="NCBI Taxonomy" id="104452"/>
    <lineage>
        <taxon>Eukaryota</taxon>
        <taxon>Metazoa</taxon>
        <taxon>Ecdysozoa</taxon>
        <taxon>Arthropoda</taxon>
        <taxon>Hexapoda</taxon>
        <taxon>Insecta</taxon>
        <taxon>Pterygota</taxon>
        <taxon>Neoptera</taxon>
        <taxon>Endopterygota</taxon>
        <taxon>Lepidoptera</taxon>
        <taxon>Glossata</taxon>
        <taxon>Ditrysia</taxon>
        <taxon>Geometroidea</taxon>
        <taxon>Geometridae</taxon>
        <taxon>Larentiinae</taxon>
        <taxon>Operophtera</taxon>
    </lineage>
</organism>
<dbReference type="GO" id="GO:0035331">
    <property type="term" value="P:negative regulation of hippo signaling"/>
    <property type="evidence" value="ECO:0007669"/>
    <property type="project" value="TreeGrafter"/>
</dbReference>
<dbReference type="InterPro" id="IPR053004">
    <property type="entry name" value="MAGUK_Signaling_Regulators"/>
</dbReference>
<accession>A0A0L7KZQ3</accession>
<feature type="coiled-coil region" evidence="1">
    <location>
        <begin position="55"/>
        <end position="89"/>
    </location>
</feature>
<evidence type="ECO:0000259" key="3">
    <source>
        <dbReference type="PROSITE" id="PS50106"/>
    </source>
</evidence>
<dbReference type="STRING" id="104452.A0A0L7KZQ3"/>
<evidence type="ECO:0000256" key="2">
    <source>
        <dbReference type="SAM" id="MobiDB-lite"/>
    </source>
</evidence>
<dbReference type="PANTHER" id="PTHR46360">
    <property type="entry name" value="DISKS LARGE HOMOLOG 5"/>
    <property type="match status" value="1"/>
</dbReference>
<dbReference type="Gene3D" id="2.30.42.10">
    <property type="match status" value="1"/>
</dbReference>